<evidence type="ECO:0008006" key="10">
    <source>
        <dbReference type="Google" id="ProtNLM"/>
    </source>
</evidence>
<keyword evidence="5" id="KW-0611">Plant defense</keyword>
<dbReference type="InterPro" id="IPR038005">
    <property type="entry name" value="RX-like_CC"/>
</dbReference>
<dbReference type="CDD" id="cd14798">
    <property type="entry name" value="RX-CC_like"/>
    <property type="match status" value="1"/>
</dbReference>
<evidence type="ECO:0000256" key="3">
    <source>
        <dbReference type="ARBA" id="ARBA00022737"/>
    </source>
</evidence>
<dbReference type="GO" id="GO:0043531">
    <property type="term" value="F:ADP binding"/>
    <property type="evidence" value="ECO:0007669"/>
    <property type="project" value="InterPro"/>
</dbReference>
<feature type="domain" description="Disease resistance N-terminal" evidence="7">
    <location>
        <begin position="8"/>
        <end position="88"/>
    </location>
</feature>
<dbReference type="EMBL" id="LT934114">
    <property type="protein sequence ID" value="VAH54402.1"/>
    <property type="molecule type" value="Genomic_DNA"/>
</dbReference>
<keyword evidence="9" id="KW-1185">Reference proteome</keyword>
<dbReference type="Gene3D" id="3.40.50.300">
    <property type="entry name" value="P-loop containing nucleotide triphosphate hydrolases"/>
    <property type="match status" value="1"/>
</dbReference>
<dbReference type="GO" id="GO:0006952">
    <property type="term" value="P:defense response"/>
    <property type="evidence" value="ECO:0007669"/>
    <property type="project" value="UniProtKB-KW"/>
</dbReference>
<evidence type="ECO:0000313" key="8">
    <source>
        <dbReference type="EMBL" id="VAH54402.1"/>
    </source>
</evidence>
<feature type="domain" description="NB-ARC" evidence="6">
    <location>
        <begin position="195"/>
        <end position="297"/>
    </location>
</feature>
<evidence type="ECO:0000256" key="1">
    <source>
        <dbReference type="ARBA" id="ARBA00008894"/>
    </source>
</evidence>
<dbReference type="Gramene" id="TRITD2Bv1G256810.1">
    <property type="protein sequence ID" value="TRITD2Bv1G256810.1"/>
    <property type="gene ID" value="TRITD2Bv1G256810"/>
</dbReference>
<comment type="similarity">
    <text evidence="1">Belongs to the disease resistance NB-LRR family.</text>
</comment>
<dbReference type="AlphaFoldDB" id="A0A9R1RV22"/>
<evidence type="ECO:0000256" key="2">
    <source>
        <dbReference type="ARBA" id="ARBA00022614"/>
    </source>
</evidence>
<gene>
    <name evidence="8" type="ORF">TRITD_2Bv1G256810</name>
</gene>
<dbReference type="SUPFAM" id="SSF52540">
    <property type="entry name" value="P-loop containing nucleoside triphosphate hydrolases"/>
    <property type="match status" value="1"/>
</dbReference>
<dbReference type="InterPro" id="IPR041118">
    <property type="entry name" value="Rx_N"/>
</dbReference>
<protein>
    <recommendedName>
        <fullName evidence="10">Disease resistance protein RPP13</fullName>
    </recommendedName>
</protein>
<name>A0A9R1RV22_TRITD</name>
<accession>A0A9R1RV22</accession>
<proteinExistence type="inferred from homology"/>
<dbReference type="PANTHER" id="PTHR19338:SF48">
    <property type="entry name" value="OS12G0166600 PROTEIN"/>
    <property type="match status" value="1"/>
</dbReference>
<evidence type="ECO:0000256" key="4">
    <source>
        <dbReference type="ARBA" id="ARBA00022741"/>
    </source>
</evidence>
<dbReference type="InterPro" id="IPR002182">
    <property type="entry name" value="NB-ARC"/>
</dbReference>
<keyword evidence="4" id="KW-0547">Nucleotide-binding</keyword>
<dbReference type="Proteomes" id="UP000324705">
    <property type="component" value="Chromosome 2B"/>
</dbReference>
<dbReference type="Pfam" id="PF00931">
    <property type="entry name" value="NB-ARC"/>
    <property type="match status" value="1"/>
</dbReference>
<dbReference type="Gene3D" id="1.20.5.4130">
    <property type="match status" value="1"/>
</dbReference>
<reference evidence="8 9" key="1">
    <citation type="submission" date="2017-09" db="EMBL/GenBank/DDBJ databases">
        <authorList>
            <consortium name="International Durum Wheat Genome Sequencing Consortium (IDWGSC)"/>
            <person name="Milanesi L."/>
        </authorList>
    </citation>
    <scope>NUCLEOTIDE SEQUENCE [LARGE SCALE GENOMIC DNA]</scope>
    <source>
        <strain evidence="9">cv. Svevo</strain>
    </source>
</reference>
<evidence type="ECO:0000256" key="5">
    <source>
        <dbReference type="ARBA" id="ARBA00022821"/>
    </source>
</evidence>
<evidence type="ECO:0000259" key="7">
    <source>
        <dbReference type="Pfam" id="PF18052"/>
    </source>
</evidence>
<keyword evidence="2" id="KW-0433">Leucine-rich repeat</keyword>
<dbReference type="Pfam" id="PF18052">
    <property type="entry name" value="Rx_N"/>
    <property type="match status" value="1"/>
</dbReference>
<sequence>MEGAIQVVTIVGKLLGEEYRQIRGVGGQVAELGDELATMNTILLMNSETDEVFIDHFVREWMKQVRELAYDVEDCIQLYILRIPRFRARQRDRFLVWPKHMVKTILSRRRLAYEIKELRARAVVISERHARYGVTREALGRSTSPYLATPAPAPEPVLGPPVVRPAANQYVGITEQANKLAEMVKGLTGNEGGMTLKVFCIVGFGGIGKTTLAREVCLQLETEFQRQAQVSVSRAFDGMRDMKGLLKRMLQQMVKQKADNAEGINKEDPLNGIDEMNVEQLTYKLMEVLRDTRLELLLLQTYGMLVSSTLRESTP</sequence>
<evidence type="ECO:0000259" key="6">
    <source>
        <dbReference type="Pfam" id="PF00931"/>
    </source>
</evidence>
<dbReference type="OMA" id="NQYVGIT"/>
<keyword evidence="3" id="KW-0677">Repeat</keyword>
<organism evidence="8 9">
    <name type="scientific">Triticum turgidum subsp. durum</name>
    <name type="common">Durum wheat</name>
    <name type="synonym">Triticum durum</name>
    <dbReference type="NCBI Taxonomy" id="4567"/>
    <lineage>
        <taxon>Eukaryota</taxon>
        <taxon>Viridiplantae</taxon>
        <taxon>Streptophyta</taxon>
        <taxon>Embryophyta</taxon>
        <taxon>Tracheophyta</taxon>
        <taxon>Spermatophyta</taxon>
        <taxon>Magnoliopsida</taxon>
        <taxon>Liliopsida</taxon>
        <taxon>Poales</taxon>
        <taxon>Poaceae</taxon>
        <taxon>BOP clade</taxon>
        <taxon>Pooideae</taxon>
        <taxon>Triticodae</taxon>
        <taxon>Triticeae</taxon>
        <taxon>Triticinae</taxon>
        <taxon>Triticum</taxon>
    </lineage>
</organism>
<dbReference type="PANTHER" id="PTHR19338">
    <property type="entry name" value="TRANSLOCASE OF INNER MITOCHONDRIAL MEMBRANE 13 HOMOLOG"/>
    <property type="match status" value="1"/>
</dbReference>
<evidence type="ECO:0000313" key="9">
    <source>
        <dbReference type="Proteomes" id="UP000324705"/>
    </source>
</evidence>
<dbReference type="InterPro" id="IPR027417">
    <property type="entry name" value="P-loop_NTPase"/>
</dbReference>